<proteinExistence type="predicted"/>
<comment type="caution">
    <text evidence="1">The sequence shown here is derived from an EMBL/GenBank/DDBJ whole genome shotgun (WGS) entry which is preliminary data.</text>
</comment>
<dbReference type="EMBL" id="SUMC01000010">
    <property type="protein sequence ID" value="TKA11058.1"/>
    <property type="molecule type" value="Genomic_DNA"/>
</dbReference>
<protein>
    <submittedName>
        <fullName evidence="1">DUF4259 domain-containing protein</fullName>
    </submittedName>
</protein>
<evidence type="ECO:0000313" key="1">
    <source>
        <dbReference type="EMBL" id="TKA11058.1"/>
    </source>
</evidence>
<dbReference type="Pfam" id="PF14078">
    <property type="entry name" value="DUF4259"/>
    <property type="match status" value="1"/>
</dbReference>
<dbReference type="Proteomes" id="UP000305778">
    <property type="component" value="Unassembled WGS sequence"/>
</dbReference>
<dbReference type="InterPro" id="IPR025355">
    <property type="entry name" value="DUF4259"/>
</dbReference>
<dbReference type="RefSeq" id="WP_136723906.1">
    <property type="nucleotide sequence ID" value="NZ_JAOPYF010000628.1"/>
</dbReference>
<organism evidence="1 2">
    <name type="scientific">Actinacidiphila oryziradicis</name>
    <dbReference type="NCBI Taxonomy" id="2571141"/>
    <lineage>
        <taxon>Bacteria</taxon>
        <taxon>Bacillati</taxon>
        <taxon>Actinomycetota</taxon>
        <taxon>Actinomycetes</taxon>
        <taxon>Kitasatosporales</taxon>
        <taxon>Streptomycetaceae</taxon>
        <taxon>Actinacidiphila</taxon>
    </lineage>
</organism>
<dbReference type="OrthoDB" id="73183at2"/>
<name>A0A4U0SP89_9ACTN</name>
<evidence type="ECO:0000313" key="2">
    <source>
        <dbReference type="Proteomes" id="UP000305778"/>
    </source>
</evidence>
<keyword evidence="2" id="KW-1185">Reference proteome</keyword>
<reference evidence="1 2" key="1">
    <citation type="submission" date="2019-04" db="EMBL/GenBank/DDBJ databases">
        <title>Streptomyces oryziradicis sp. nov., a novel actinomycete isolated from rhizosphere soil of rice (Oryza sativa L.).</title>
        <authorList>
            <person name="Li C."/>
        </authorList>
    </citation>
    <scope>NUCLEOTIDE SEQUENCE [LARGE SCALE GENOMIC DNA]</scope>
    <source>
        <strain evidence="1 2">NEAU-C40</strain>
    </source>
</reference>
<sequence length="141" mass="14783">MGTWDVGPFDNDRAADFVGDLDELPEQERIGVLRSALATAAGEAAYLADDEAVIAIAAAAIVSAAMPGGTPIDWSYGPEQPIPQLPHDFAALAVQALDRVLGDECETKDLWEHSGAGQEWLEGVDGIRQTLRSAAEAGLPG</sequence>
<accession>A0A4U0SP89</accession>
<dbReference type="AlphaFoldDB" id="A0A4U0SP89"/>
<gene>
    <name evidence="1" type="ORF">FCI23_13985</name>
</gene>